<dbReference type="SUPFAM" id="SSF103473">
    <property type="entry name" value="MFS general substrate transporter"/>
    <property type="match status" value="1"/>
</dbReference>
<comment type="subcellular location">
    <subcellularLocation>
        <location evidence="1">Cell inner membrane</location>
        <topology evidence="1">Multi-pass membrane protein</topology>
    </subcellularLocation>
</comment>
<keyword evidence="9" id="KW-1185">Reference proteome</keyword>
<dbReference type="PANTHER" id="PTHR23501">
    <property type="entry name" value="MAJOR FACILITATOR SUPERFAMILY"/>
    <property type="match status" value="1"/>
</dbReference>
<feature type="transmembrane region" description="Helical" evidence="6">
    <location>
        <begin position="89"/>
        <end position="108"/>
    </location>
</feature>
<dbReference type="InterPro" id="IPR020846">
    <property type="entry name" value="MFS_dom"/>
</dbReference>
<dbReference type="Gene3D" id="1.20.1250.20">
    <property type="entry name" value="MFS general substrate transporter like domains"/>
    <property type="match status" value="1"/>
</dbReference>
<evidence type="ECO:0000259" key="7">
    <source>
        <dbReference type="PROSITE" id="PS50850"/>
    </source>
</evidence>
<dbReference type="PANTHER" id="PTHR23501:SF191">
    <property type="entry name" value="VACUOLAR BASIC AMINO ACID TRANSPORTER 4"/>
    <property type="match status" value="1"/>
</dbReference>
<evidence type="ECO:0000256" key="3">
    <source>
        <dbReference type="ARBA" id="ARBA00022692"/>
    </source>
</evidence>
<feature type="transmembrane region" description="Helical" evidence="6">
    <location>
        <begin position="144"/>
        <end position="165"/>
    </location>
</feature>
<keyword evidence="3 6" id="KW-0812">Transmembrane</keyword>
<feature type="transmembrane region" description="Helical" evidence="6">
    <location>
        <begin position="334"/>
        <end position="354"/>
    </location>
</feature>
<accession>A0A8T4IK38</accession>
<feature type="transmembrane region" description="Helical" evidence="6">
    <location>
        <begin position="171"/>
        <end position="190"/>
    </location>
</feature>
<name>A0A8T4IK38_9ACTN</name>
<reference evidence="8" key="1">
    <citation type="submission" date="2021-04" db="EMBL/GenBank/DDBJ databases">
        <title>Sequencing of actinobacteria type strains.</title>
        <authorList>
            <person name="Nguyen G.-S."/>
            <person name="Wentzel A."/>
        </authorList>
    </citation>
    <scope>NUCLEOTIDE SEQUENCE</scope>
    <source>
        <strain evidence="8">DSM 42095</strain>
    </source>
</reference>
<evidence type="ECO:0000256" key="4">
    <source>
        <dbReference type="ARBA" id="ARBA00022989"/>
    </source>
</evidence>
<feature type="transmembrane region" description="Helical" evidence="6">
    <location>
        <begin position="396"/>
        <end position="418"/>
    </location>
</feature>
<dbReference type="GO" id="GO:0005886">
    <property type="term" value="C:plasma membrane"/>
    <property type="evidence" value="ECO:0007669"/>
    <property type="project" value="UniProtKB-SubCell"/>
</dbReference>
<feature type="transmembrane region" description="Helical" evidence="6">
    <location>
        <begin position="57"/>
        <end position="77"/>
    </location>
</feature>
<feature type="transmembrane region" description="Helical" evidence="6">
    <location>
        <begin position="114"/>
        <end position="132"/>
    </location>
</feature>
<protein>
    <submittedName>
        <fullName evidence="8">MFS transporter</fullName>
    </submittedName>
</protein>
<feature type="transmembrane region" description="Helical" evidence="6">
    <location>
        <begin position="267"/>
        <end position="291"/>
    </location>
</feature>
<feature type="transmembrane region" description="Helical" evidence="6">
    <location>
        <begin position="303"/>
        <end position="322"/>
    </location>
</feature>
<evidence type="ECO:0000313" key="9">
    <source>
        <dbReference type="Proteomes" id="UP000675554"/>
    </source>
</evidence>
<keyword evidence="4 6" id="KW-1133">Transmembrane helix</keyword>
<dbReference type="Pfam" id="PF07690">
    <property type="entry name" value="MFS_1"/>
    <property type="match status" value="1"/>
</dbReference>
<dbReference type="EMBL" id="JAGSMN010000122">
    <property type="protein sequence ID" value="MBR7672656.1"/>
    <property type="molecule type" value="Genomic_DNA"/>
</dbReference>
<comment type="caution">
    <text evidence="8">The sequence shown here is derived from an EMBL/GenBank/DDBJ whole genome shotgun (WGS) entry which is preliminary data.</text>
</comment>
<dbReference type="PRINTS" id="PR01036">
    <property type="entry name" value="TCRTETB"/>
</dbReference>
<feature type="transmembrane region" description="Helical" evidence="6">
    <location>
        <begin position="20"/>
        <end position="45"/>
    </location>
</feature>
<evidence type="ECO:0000256" key="2">
    <source>
        <dbReference type="ARBA" id="ARBA00022448"/>
    </source>
</evidence>
<feature type="transmembrane region" description="Helical" evidence="6">
    <location>
        <begin position="202"/>
        <end position="225"/>
    </location>
</feature>
<evidence type="ECO:0000256" key="1">
    <source>
        <dbReference type="ARBA" id="ARBA00004429"/>
    </source>
</evidence>
<dbReference type="AlphaFoldDB" id="A0A8T4IK38"/>
<keyword evidence="5 6" id="KW-0472">Membrane</keyword>
<keyword evidence="2" id="KW-0813">Transport</keyword>
<dbReference type="Proteomes" id="UP000675554">
    <property type="component" value="Unassembled WGS sequence"/>
</dbReference>
<organism evidence="8 9">
    <name type="scientific">Streptomyces daliensis</name>
    <dbReference type="NCBI Taxonomy" id="299421"/>
    <lineage>
        <taxon>Bacteria</taxon>
        <taxon>Bacillati</taxon>
        <taxon>Actinomycetota</taxon>
        <taxon>Actinomycetes</taxon>
        <taxon>Kitasatosporales</taxon>
        <taxon>Streptomycetaceae</taxon>
        <taxon>Streptomyces</taxon>
    </lineage>
</organism>
<evidence type="ECO:0000313" key="8">
    <source>
        <dbReference type="EMBL" id="MBR7672656.1"/>
    </source>
</evidence>
<evidence type="ECO:0000256" key="5">
    <source>
        <dbReference type="ARBA" id="ARBA00023136"/>
    </source>
</evidence>
<feature type="transmembrane region" description="Helical" evidence="6">
    <location>
        <begin position="231"/>
        <end position="251"/>
    </location>
</feature>
<feature type="domain" description="Major facilitator superfamily (MFS) profile" evidence="7">
    <location>
        <begin position="17"/>
        <end position="452"/>
    </location>
</feature>
<dbReference type="Gene3D" id="1.20.1720.10">
    <property type="entry name" value="Multidrug resistance protein D"/>
    <property type="match status" value="1"/>
</dbReference>
<evidence type="ECO:0000256" key="6">
    <source>
        <dbReference type="SAM" id="Phobius"/>
    </source>
</evidence>
<proteinExistence type="predicted"/>
<dbReference type="InterPro" id="IPR036259">
    <property type="entry name" value="MFS_trans_sf"/>
</dbReference>
<dbReference type="PROSITE" id="PS50850">
    <property type="entry name" value="MFS"/>
    <property type="match status" value="1"/>
</dbReference>
<feature type="transmembrane region" description="Helical" evidence="6">
    <location>
        <begin position="424"/>
        <end position="444"/>
    </location>
</feature>
<feature type="transmembrane region" description="Helical" evidence="6">
    <location>
        <begin position="360"/>
        <end position="384"/>
    </location>
</feature>
<dbReference type="InterPro" id="IPR011701">
    <property type="entry name" value="MFS"/>
</dbReference>
<gene>
    <name evidence="8" type="ORF">KDA82_06385</name>
</gene>
<dbReference type="GO" id="GO:0022857">
    <property type="term" value="F:transmembrane transporter activity"/>
    <property type="evidence" value="ECO:0007669"/>
    <property type="project" value="InterPro"/>
</dbReference>
<sequence length="467" mass="46994">MTGREREQEPAVRAPGGPGVFFLGLLLLSSTTASAGVATVLPALASAMDLDSVTSTWLMTVYATGFAVATPVFGRVVDLFGLRAATGWGLALMTAGSLLCLCAWSPVALLVGRAVQGAGGGAVPVVASAALVARGDEAARRRGLSVFTALMTLTSATMPVFAGALAQLMSWRALFAASAVSALALVPATRKVAARSRAAGRFDAAGAAGVVAAVCGALLCVRTAAAPAASGPWVAGLGGALVVVGLAVAWYRRTSFVPVGLLRDRRVAVVVASGFTLFGTYFGLQVMIPLLLHAARGWSPAQIGLALLPVGVCGALGSWAVGRGKEGRERRSPAPVLAVCGTLGSAAAVAATLWPDRPWALVGAFGVVSGCIGAGNVVLVGALARVVPARVHGAALGLYNLVFYLGGSVTSAVVGRLLDVSPRGALGVLTVLTGATLLLSVLWPRGALSRPAPRMPAEDGPADRRVP</sequence>